<evidence type="ECO:0000313" key="5">
    <source>
        <dbReference type="Proteomes" id="UP000244893"/>
    </source>
</evidence>
<feature type="region of interest" description="Disordered" evidence="1">
    <location>
        <begin position="45"/>
        <end position="69"/>
    </location>
</feature>
<dbReference type="InterPro" id="IPR010427">
    <property type="entry name" value="DUF1023"/>
</dbReference>
<dbReference type="AlphaFoldDB" id="A0A2V1HXQ8"/>
<dbReference type="SUPFAM" id="SSF53474">
    <property type="entry name" value="alpha/beta-Hydrolases"/>
    <property type="match status" value="1"/>
</dbReference>
<organism evidence="4 5">
    <name type="scientific">Amnibacterium flavum</name>
    <dbReference type="NCBI Taxonomy" id="2173173"/>
    <lineage>
        <taxon>Bacteria</taxon>
        <taxon>Bacillati</taxon>
        <taxon>Actinomycetota</taxon>
        <taxon>Actinomycetes</taxon>
        <taxon>Micrococcales</taxon>
        <taxon>Microbacteriaceae</taxon>
        <taxon>Amnibacterium</taxon>
    </lineage>
</organism>
<reference evidence="4 5" key="1">
    <citation type="submission" date="2018-05" db="EMBL/GenBank/DDBJ databases">
        <title>Amnibacterium sp. M8JJ-5, whole genome shotgun sequence.</title>
        <authorList>
            <person name="Tuo L."/>
        </authorList>
    </citation>
    <scope>NUCLEOTIDE SEQUENCE [LARGE SCALE GENOMIC DNA]</scope>
    <source>
        <strain evidence="4 5">M8JJ-5</strain>
    </source>
</reference>
<dbReference type="Pfam" id="PF06259">
    <property type="entry name" value="Abhydrolase_8"/>
    <property type="match status" value="1"/>
</dbReference>
<evidence type="ECO:0000259" key="3">
    <source>
        <dbReference type="Pfam" id="PF06259"/>
    </source>
</evidence>
<dbReference type="EMBL" id="QEOP01000001">
    <property type="protein sequence ID" value="PVZ96149.1"/>
    <property type="molecule type" value="Genomic_DNA"/>
</dbReference>
<feature type="chain" id="PRO_5016017122" description="DUF1023 domain-containing protein" evidence="2">
    <location>
        <begin position="28"/>
        <end position="424"/>
    </location>
</feature>
<feature type="signal peptide" evidence="2">
    <location>
        <begin position="1"/>
        <end position="27"/>
    </location>
</feature>
<keyword evidence="2" id="KW-0732">Signal</keyword>
<dbReference type="Proteomes" id="UP000244893">
    <property type="component" value="Unassembled WGS sequence"/>
</dbReference>
<accession>A0A2V1HXQ8</accession>
<gene>
    <name evidence="4" type="ORF">DDQ50_06890</name>
</gene>
<feature type="compositionally biased region" description="Acidic residues" evidence="1">
    <location>
        <begin position="58"/>
        <end position="68"/>
    </location>
</feature>
<dbReference type="OrthoDB" id="3259161at2"/>
<evidence type="ECO:0000313" key="4">
    <source>
        <dbReference type="EMBL" id="PVZ96149.1"/>
    </source>
</evidence>
<keyword evidence="5" id="KW-1185">Reference proteome</keyword>
<feature type="domain" description="DUF1023" evidence="3">
    <location>
        <begin position="179"/>
        <end position="348"/>
    </location>
</feature>
<name>A0A2V1HXQ8_9MICO</name>
<proteinExistence type="predicted"/>
<sequence length="424" mass="44495">MFTGAGAMVVALSLSLGLSLGITPVPAVDASVACASNSCVTTVESELPDVPASPVPAESDEGASDDLGELVTPPPSFDEIETWWTGLSPATQDDLIAESPELIGNLDGIDFDLRDRVNRGLLDSTIATLEASLESGMGKAAAGSITQRLDMLREIDESLERPTGSPERRLISLDTTFPGKAAVAIGEIERADFISILVPGALLSVRAHMSEWTKVASDLYQSQEAWQTTFSDPRSVATVSWIGYQTPDVTNAVSLDLAEQGAEMLAGFVNGLKALRADHEPYISVFAHSYGATATTLALSRGTMTIDALAMIGSPGGDVSNVSQLGIAGDKVWVGEAPWDPIVNTAFFGVDPSAPSFGAHRMNVSGSSDPVTGAVLTASVGHDWYLEPGTESLRNLALIGIDRGEFVTDGSDDDQLKTLALLDR</sequence>
<dbReference type="InterPro" id="IPR029058">
    <property type="entry name" value="AB_hydrolase_fold"/>
</dbReference>
<evidence type="ECO:0000256" key="1">
    <source>
        <dbReference type="SAM" id="MobiDB-lite"/>
    </source>
</evidence>
<evidence type="ECO:0000256" key="2">
    <source>
        <dbReference type="SAM" id="SignalP"/>
    </source>
</evidence>
<comment type="caution">
    <text evidence="4">The sequence shown here is derived from an EMBL/GenBank/DDBJ whole genome shotgun (WGS) entry which is preliminary data.</text>
</comment>
<protein>
    <recommendedName>
        <fullName evidence="3">DUF1023 domain-containing protein</fullName>
    </recommendedName>
</protein>